<dbReference type="InterPro" id="IPR036291">
    <property type="entry name" value="NAD(P)-bd_dom_sf"/>
</dbReference>
<dbReference type="GO" id="GO:0051287">
    <property type="term" value="F:NAD binding"/>
    <property type="evidence" value="ECO:0007669"/>
    <property type="project" value="InterPro"/>
</dbReference>
<dbReference type="PANTHER" id="PTHR43761:SF1">
    <property type="entry name" value="D-ISOMER SPECIFIC 2-HYDROXYACID DEHYDROGENASE CATALYTIC DOMAIN-CONTAINING PROTEIN-RELATED"/>
    <property type="match status" value="1"/>
</dbReference>
<dbReference type="RefSeq" id="WP_092477599.1">
    <property type="nucleotide sequence ID" value="NZ_FOHN01000008.1"/>
</dbReference>
<dbReference type="PANTHER" id="PTHR43761">
    <property type="entry name" value="D-ISOMER SPECIFIC 2-HYDROXYACID DEHYDROGENASE FAMILY PROTEIN (AFU_ORTHOLOGUE AFUA_1G13630)"/>
    <property type="match status" value="1"/>
</dbReference>
<dbReference type="SUPFAM" id="SSF52283">
    <property type="entry name" value="Formate/glycerate dehydrogenase catalytic domain-like"/>
    <property type="match status" value="1"/>
</dbReference>
<dbReference type="InterPro" id="IPR050418">
    <property type="entry name" value="D-iso_2-hydroxyacid_DH_PdxB"/>
</dbReference>
<evidence type="ECO:0000259" key="6">
    <source>
        <dbReference type="Pfam" id="PF02826"/>
    </source>
</evidence>
<sequence length="318" mass="35118">MKIVFLETACLGEGINYEMFSQIGDVELYDYTPLDKLSERVADADIIVLNKIPMNESTLAGAKNLKLICITATGTNIVDFAYTNQKGITVTNVKGYSTPTVAQHTFALYFALAEQIAYYDNCVKSKAYSESEMFVHHGPVFHDLSGLTWGIVGLGDIGKKVAQVAQVFDCKVQYYSTSGKNSNADYRQVTFDELLTTSDIISIHAPLNEATQDLFSTKAFKKMKKSAIILNLGRGPIINEQALADALNAGEIAGAGLDVFTVEPLPLSSPLLEVKEKEKMILTPHIAWASAEARTRLVQEVYWNIEAFLNKEERNVVR</sequence>
<dbReference type="Pfam" id="PF00389">
    <property type="entry name" value="2-Hacid_dh"/>
    <property type="match status" value="1"/>
</dbReference>
<dbReference type="Gene3D" id="3.40.50.720">
    <property type="entry name" value="NAD(P)-binding Rossmann-like Domain"/>
    <property type="match status" value="2"/>
</dbReference>
<dbReference type="CDD" id="cd12162">
    <property type="entry name" value="2-Hacid_dh_4"/>
    <property type="match status" value="1"/>
</dbReference>
<dbReference type="GO" id="GO:0016616">
    <property type="term" value="F:oxidoreductase activity, acting on the CH-OH group of donors, NAD or NADP as acceptor"/>
    <property type="evidence" value="ECO:0007669"/>
    <property type="project" value="InterPro"/>
</dbReference>
<keyword evidence="8" id="KW-1185">Reference proteome</keyword>
<reference evidence="7 8" key="1">
    <citation type="submission" date="2016-10" db="EMBL/GenBank/DDBJ databases">
        <authorList>
            <person name="de Groot N.N."/>
        </authorList>
    </citation>
    <scope>NUCLEOTIDE SEQUENCE [LARGE SCALE GENOMIC DNA]</scope>
    <source>
        <strain evidence="7 8">DSM 1801</strain>
    </source>
</reference>
<proteinExistence type="inferred from homology"/>
<dbReference type="InterPro" id="IPR029753">
    <property type="entry name" value="D-isomer_DH_CS"/>
</dbReference>
<dbReference type="SUPFAM" id="SSF51735">
    <property type="entry name" value="NAD(P)-binding Rossmann-fold domains"/>
    <property type="match status" value="1"/>
</dbReference>
<dbReference type="NCBIfam" id="NF006263">
    <property type="entry name" value="PRK08410.1"/>
    <property type="match status" value="1"/>
</dbReference>
<evidence type="ECO:0000256" key="2">
    <source>
        <dbReference type="ARBA" id="ARBA00023002"/>
    </source>
</evidence>
<evidence type="ECO:0000256" key="1">
    <source>
        <dbReference type="ARBA" id="ARBA00005854"/>
    </source>
</evidence>
<evidence type="ECO:0000313" key="8">
    <source>
        <dbReference type="Proteomes" id="UP000199800"/>
    </source>
</evidence>
<evidence type="ECO:0000259" key="5">
    <source>
        <dbReference type="Pfam" id="PF00389"/>
    </source>
</evidence>
<feature type="domain" description="D-isomer specific 2-hydroxyacid dehydrogenase NAD-binding" evidence="6">
    <location>
        <begin position="106"/>
        <end position="287"/>
    </location>
</feature>
<feature type="domain" description="D-isomer specific 2-hydroxyacid dehydrogenase catalytic" evidence="5">
    <location>
        <begin position="19"/>
        <end position="317"/>
    </location>
</feature>
<gene>
    <name evidence="7" type="ORF">SAMN04487772_108125</name>
</gene>
<dbReference type="STRING" id="29364.SAMN04487772_108125"/>
<organism evidence="7 8">
    <name type="scientific">[Clostridium] polysaccharolyticum</name>
    <dbReference type="NCBI Taxonomy" id="29364"/>
    <lineage>
        <taxon>Bacteria</taxon>
        <taxon>Bacillati</taxon>
        <taxon>Bacillota</taxon>
        <taxon>Clostridia</taxon>
        <taxon>Lachnospirales</taxon>
        <taxon>Lachnospiraceae</taxon>
    </lineage>
</organism>
<dbReference type="AlphaFoldDB" id="A0A1I0BWU0"/>
<evidence type="ECO:0000256" key="4">
    <source>
        <dbReference type="RuleBase" id="RU003719"/>
    </source>
</evidence>
<evidence type="ECO:0000256" key="3">
    <source>
        <dbReference type="ARBA" id="ARBA00023027"/>
    </source>
</evidence>
<keyword evidence="3" id="KW-0520">NAD</keyword>
<dbReference type="InterPro" id="IPR006140">
    <property type="entry name" value="D-isomer_DH_NAD-bd"/>
</dbReference>
<evidence type="ECO:0000313" key="7">
    <source>
        <dbReference type="EMBL" id="SET11497.1"/>
    </source>
</evidence>
<dbReference type="InterPro" id="IPR006139">
    <property type="entry name" value="D-isomer_2_OHA_DH_cat_dom"/>
</dbReference>
<dbReference type="EMBL" id="FOHN01000008">
    <property type="protein sequence ID" value="SET11497.1"/>
    <property type="molecule type" value="Genomic_DNA"/>
</dbReference>
<keyword evidence="2 4" id="KW-0560">Oxidoreductase</keyword>
<dbReference type="Proteomes" id="UP000199800">
    <property type="component" value="Unassembled WGS sequence"/>
</dbReference>
<protein>
    <submittedName>
        <fullName evidence="7">Glycerate dehydrogenase</fullName>
    </submittedName>
</protein>
<dbReference type="OrthoDB" id="9805416at2"/>
<accession>A0A1I0BWU0</accession>
<name>A0A1I0BWU0_9FIRM</name>
<dbReference type="PROSITE" id="PS00671">
    <property type="entry name" value="D_2_HYDROXYACID_DH_3"/>
    <property type="match status" value="1"/>
</dbReference>
<comment type="similarity">
    <text evidence="1 4">Belongs to the D-isomer specific 2-hydroxyacid dehydrogenase family.</text>
</comment>
<dbReference type="PROSITE" id="PS00670">
    <property type="entry name" value="D_2_HYDROXYACID_DH_2"/>
    <property type="match status" value="1"/>
</dbReference>
<dbReference type="Pfam" id="PF02826">
    <property type="entry name" value="2-Hacid_dh_C"/>
    <property type="match status" value="1"/>
</dbReference>